<reference evidence="8 9" key="1">
    <citation type="journal article" date="2020" name="IScience">
        <title>Genome Sequencing of the Endangered Kingdonia uniflora (Circaeasteraceae, Ranunculales) Reveals Potential Mechanisms of Evolutionary Specialization.</title>
        <authorList>
            <person name="Sun Y."/>
            <person name="Deng T."/>
            <person name="Zhang A."/>
            <person name="Moore M.J."/>
            <person name="Landis J.B."/>
            <person name="Lin N."/>
            <person name="Zhang H."/>
            <person name="Zhang X."/>
            <person name="Huang J."/>
            <person name="Zhang X."/>
            <person name="Sun H."/>
            <person name="Wang H."/>
        </authorList>
    </citation>
    <scope>NUCLEOTIDE SEQUENCE [LARGE SCALE GENOMIC DNA]</scope>
    <source>
        <strain evidence="8">TB1705</strain>
        <tissue evidence="8">Leaf</tissue>
    </source>
</reference>
<organism evidence="8 9">
    <name type="scientific">Kingdonia uniflora</name>
    <dbReference type="NCBI Taxonomy" id="39325"/>
    <lineage>
        <taxon>Eukaryota</taxon>
        <taxon>Viridiplantae</taxon>
        <taxon>Streptophyta</taxon>
        <taxon>Embryophyta</taxon>
        <taxon>Tracheophyta</taxon>
        <taxon>Spermatophyta</taxon>
        <taxon>Magnoliopsida</taxon>
        <taxon>Ranunculales</taxon>
        <taxon>Circaeasteraceae</taxon>
        <taxon>Kingdonia</taxon>
    </lineage>
</organism>
<evidence type="ECO:0000256" key="3">
    <source>
        <dbReference type="ARBA" id="ARBA00022970"/>
    </source>
</evidence>
<dbReference type="AlphaFoldDB" id="A0A7J7MX96"/>
<name>A0A7J7MX96_9MAGN</name>
<dbReference type="InterPro" id="IPR013057">
    <property type="entry name" value="AA_transpt_TM"/>
</dbReference>
<evidence type="ECO:0000256" key="4">
    <source>
        <dbReference type="ARBA" id="ARBA00022989"/>
    </source>
</evidence>
<evidence type="ECO:0000256" key="2">
    <source>
        <dbReference type="ARBA" id="ARBA00022692"/>
    </source>
</evidence>
<protein>
    <recommendedName>
        <fullName evidence="7">Amino acid transporter transmembrane domain-containing protein</fullName>
    </recommendedName>
</protein>
<sequence>EVHTAPCAYGDTFYMLLFGAVQIIASKMPDFHNMAWLSIVAIVMAFSYSFIRLGLDFTKLVGYTKSPPTEN</sequence>
<evidence type="ECO:0000313" key="9">
    <source>
        <dbReference type="Proteomes" id="UP000541444"/>
    </source>
</evidence>
<keyword evidence="9" id="KW-1185">Reference proteome</keyword>
<dbReference type="GO" id="GO:0006865">
    <property type="term" value="P:amino acid transport"/>
    <property type="evidence" value="ECO:0007669"/>
    <property type="project" value="UniProtKB-KW"/>
</dbReference>
<keyword evidence="5 6" id="KW-0472">Membrane</keyword>
<keyword evidence="2 6" id="KW-0812">Transmembrane</keyword>
<dbReference type="Pfam" id="PF01490">
    <property type="entry name" value="Aa_trans"/>
    <property type="match status" value="1"/>
</dbReference>
<keyword evidence="3" id="KW-0029">Amino-acid transport</keyword>
<comment type="subcellular location">
    <subcellularLocation>
        <location evidence="1">Membrane</location>
    </subcellularLocation>
</comment>
<dbReference type="EMBL" id="JACGCM010001193">
    <property type="protein sequence ID" value="KAF6159545.1"/>
    <property type="molecule type" value="Genomic_DNA"/>
</dbReference>
<dbReference type="Proteomes" id="UP000541444">
    <property type="component" value="Unassembled WGS sequence"/>
</dbReference>
<evidence type="ECO:0000259" key="7">
    <source>
        <dbReference type="Pfam" id="PF01490"/>
    </source>
</evidence>
<evidence type="ECO:0000256" key="1">
    <source>
        <dbReference type="ARBA" id="ARBA00004370"/>
    </source>
</evidence>
<feature type="transmembrane region" description="Helical" evidence="6">
    <location>
        <begin position="35"/>
        <end position="55"/>
    </location>
</feature>
<proteinExistence type="predicted"/>
<feature type="domain" description="Amino acid transporter transmembrane" evidence="7">
    <location>
        <begin position="7"/>
        <end position="51"/>
    </location>
</feature>
<keyword evidence="4 6" id="KW-1133">Transmembrane helix</keyword>
<evidence type="ECO:0000313" key="8">
    <source>
        <dbReference type="EMBL" id="KAF6159545.1"/>
    </source>
</evidence>
<comment type="caution">
    <text evidence="8">The sequence shown here is derived from an EMBL/GenBank/DDBJ whole genome shotgun (WGS) entry which is preliminary data.</text>
</comment>
<evidence type="ECO:0000256" key="6">
    <source>
        <dbReference type="SAM" id="Phobius"/>
    </source>
</evidence>
<keyword evidence="3" id="KW-0813">Transport</keyword>
<gene>
    <name evidence="8" type="ORF">GIB67_032316</name>
</gene>
<dbReference type="GO" id="GO:0016020">
    <property type="term" value="C:membrane"/>
    <property type="evidence" value="ECO:0007669"/>
    <property type="project" value="UniProtKB-SubCell"/>
</dbReference>
<accession>A0A7J7MX96</accession>
<evidence type="ECO:0000256" key="5">
    <source>
        <dbReference type="ARBA" id="ARBA00023136"/>
    </source>
</evidence>
<feature type="non-terminal residue" evidence="8">
    <location>
        <position position="1"/>
    </location>
</feature>
<dbReference type="OrthoDB" id="1500874at2759"/>